<dbReference type="GeneID" id="99683877"/>
<keyword evidence="7 11" id="KW-0067">ATP-binding</keyword>
<feature type="compositionally biased region" description="Pro residues" evidence="12">
    <location>
        <begin position="19"/>
        <end position="32"/>
    </location>
</feature>
<protein>
    <recommendedName>
        <fullName evidence="11">RecBCD enzyme subunit RecD</fullName>
        <ecNumber evidence="11">5.6.2.3</ecNumber>
    </recommendedName>
    <alternativeName>
        <fullName evidence="11">DNA 5'-3' helicase subunit RecD</fullName>
    </alternativeName>
    <alternativeName>
        <fullName evidence="11">Exonuclease V subunit RecD</fullName>
        <shortName evidence="11">ExoV subunit RecD</shortName>
    </alternativeName>
    <alternativeName>
        <fullName evidence="11">Helicase/nuclease RecBCD subunit RecD</fullName>
    </alternativeName>
</protein>
<dbReference type="PANTHER" id="PTHR43788">
    <property type="entry name" value="DNA2/NAM7 HELICASE FAMILY MEMBER"/>
    <property type="match status" value="1"/>
</dbReference>
<comment type="subunit">
    <text evidence="11">Heterotrimer of RecB, RecC and RecD. All subunits contribute to DNA-binding.</text>
</comment>
<dbReference type="GO" id="GO:0008854">
    <property type="term" value="F:exodeoxyribonuclease V activity"/>
    <property type="evidence" value="ECO:0007669"/>
    <property type="project" value="InterPro"/>
</dbReference>
<keyword evidence="1 11" id="KW-0540">Nuclease</keyword>
<dbReference type="PANTHER" id="PTHR43788:SF6">
    <property type="entry name" value="DNA HELICASE B"/>
    <property type="match status" value="1"/>
</dbReference>
<keyword evidence="2 11" id="KW-0547">Nucleotide-binding</keyword>
<keyword evidence="10 11" id="KW-0413">Isomerase</keyword>
<dbReference type="HAMAP" id="MF_01487">
    <property type="entry name" value="RecD"/>
    <property type="match status" value="1"/>
</dbReference>
<feature type="region of interest" description="Disordered" evidence="12">
    <location>
        <begin position="57"/>
        <end position="80"/>
    </location>
</feature>
<evidence type="ECO:0000256" key="12">
    <source>
        <dbReference type="SAM" id="MobiDB-lite"/>
    </source>
</evidence>
<evidence type="ECO:0000256" key="7">
    <source>
        <dbReference type="ARBA" id="ARBA00022840"/>
    </source>
</evidence>
<dbReference type="GO" id="GO:0003677">
    <property type="term" value="F:DNA binding"/>
    <property type="evidence" value="ECO:0007669"/>
    <property type="project" value="UniProtKB-UniRule"/>
</dbReference>
<dbReference type="Gene3D" id="1.10.10.1020">
    <property type="entry name" value="RecBCD complex, subunit RecD, N-terminal domain"/>
    <property type="match status" value="1"/>
</dbReference>
<dbReference type="GO" id="GO:0043139">
    <property type="term" value="F:5'-3' DNA helicase activity"/>
    <property type="evidence" value="ECO:0007669"/>
    <property type="project" value="UniProtKB-UniRule"/>
</dbReference>
<feature type="compositionally biased region" description="Acidic residues" evidence="12">
    <location>
        <begin position="57"/>
        <end position="73"/>
    </location>
</feature>
<dbReference type="EC" id="5.6.2.3" evidence="11"/>
<keyword evidence="8 11" id="KW-0238">DNA-binding</keyword>
<evidence type="ECO:0000256" key="9">
    <source>
        <dbReference type="ARBA" id="ARBA00023204"/>
    </source>
</evidence>
<dbReference type="InterPro" id="IPR027417">
    <property type="entry name" value="P-loop_NTPase"/>
</dbReference>
<evidence type="ECO:0000259" key="13">
    <source>
        <dbReference type="Pfam" id="PF13538"/>
    </source>
</evidence>
<feature type="binding site" evidence="11">
    <location>
        <begin position="239"/>
        <end position="246"/>
    </location>
    <ligand>
        <name>ATP</name>
        <dbReference type="ChEBI" id="CHEBI:30616"/>
    </ligand>
</feature>
<dbReference type="RefSeq" id="WP_200222438.1">
    <property type="nucleotide sequence ID" value="NZ_CP181386.1"/>
</dbReference>
<keyword evidence="4 11" id="KW-0378">Hydrolase</keyword>
<comment type="function">
    <text evidence="11">A helicase/nuclease that prepares dsDNA breaks (DSB) for recombinational DNA repair. Binds to DSBs and unwinds DNA via a highly rapid and processive ATP-dependent bidirectional helicase activity. Unwinds dsDNA until it encounters a Chi (crossover hotspot instigator) sequence from the 3' direction. Cuts ssDNA a few nucleotides 3' to the Chi site. The properties and activities of the enzyme are changed at Chi. The Chi-altered holoenzyme produces a long 3'-ssDNA overhang and facilitates RecA-binding to the ssDNA for homologous DNA recombination and repair. Holoenzyme degrades any linearized DNA that is unable to undergo homologous recombination. In the holoenzyme this subunit has ssDNA-dependent ATPase and 5'-3' helicase activity. When added to pre-assembled RecBC greatly stimulates nuclease activity and augments holoenzyme processivity. Negatively regulates the RecA-loading ability of RecBCD.</text>
</comment>
<evidence type="ECO:0000256" key="2">
    <source>
        <dbReference type="ARBA" id="ARBA00022741"/>
    </source>
</evidence>
<reference evidence="14 15" key="1">
    <citation type="submission" date="2019-03" db="EMBL/GenBank/DDBJ databases">
        <title>Genomic Encyclopedia of Type Strains, Phase IV (KMG-IV): sequencing the most valuable type-strain genomes for metagenomic binning, comparative biology and taxonomic classification.</title>
        <authorList>
            <person name="Goeker M."/>
        </authorList>
    </citation>
    <scope>NUCLEOTIDE SEQUENCE [LARGE SCALE GENOMIC DNA]</scope>
    <source>
        <strain evidence="14 15">DSM 1709</strain>
    </source>
</reference>
<dbReference type="InterPro" id="IPR050534">
    <property type="entry name" value="Coronavir_polyprotein_1ab"/>
</dbReference>
<dbReference type="Gene3D" id="3.40.50.300">
    <property type="entry name" value="P-loop containing nucleotide triphosphate hydrolases"/>
    <property type="match status" value="3"/>
</dbReference>
<gene>
    <name evidence="11" type="primary">recD</name>
    <name evidence="14" type="ORF">EV684_108131</name>
</gene>
<dbReference type="GO" id="GO:0016887">
    <property type="term" value="F:ATP hydrolysis activity"/>
    <property type="evidence" value="ECO:0007669"/>
    <property type="project" value="RHEA"/>
</dbReference>
<feature type="region of interest" description="Disordered" evidence="12">
    <location>
        <begin position="1"/>
        <end position="44"/>
    </location>
</feature>
<dbReference type="CDD" id="cd18809">
    <property type="entry name" value="SF1_C_RecD"/>
    <property type="match status" value="1"/>
</dbReference>
<dbReference type="InterPro" id="IPR041851">
    <property type="entry name" value="RecD_N_sf"/>
</dbReference>
<keyword evidence="9 11" id="KW-0234">DNA repair</keyword>
<dbReference type="SUPFAM" id="SSF52540">
    <property type="entry name" value="P-loop containing nucleoside triphosphate hydrolases"/>
    <property type="match status" value="1"/>
</dbReference>
<proteinExistence type="inferred from homology"/>
<organism evidence="14 15">
    <name type="scientific">Rubrivivax gelatinosus</name>
    <name type="common">Rhodocyclus gelatinosus</name>
    <name type="synonym">Rhodopseudomonas gelatinosa</name>
    <dbReference type="NCBI Taxonomy" id="28068"/>
    <lineage>
        <taxon>Bacteria</taxon>
        <taxon>Pseudomonadati</taxon>
        <taxon>Pseudomonadota</taxon>
        <taxon>Betaproteobacteria</taxon>
        <taxon>Burkholderiales</taxon>
        <taxon>Sphaerotilaceae</taxon>
        <taxon>Rubrivivax</taxon>
    </lineage>
</organism>
<evidence type="ECO:0000256" key="11">
    <source>
        <dbReference type="HAMAP-Rule" id="MF_01487"/>
    </source>
</evidence>
<dbReference type="AlphaFoldDB" id="A0A4R2M6B2"/>
<evidence type="ECO:0000256" key="8">
    <source>
        <dbReference type="ARBA" id="ARBA00023125"/>
    </source>
</evidence>
<evidence type="ECO:0000256" key="5">
    <source>
        <dbReference type="ARBA" id="ARBA00022806"/>
    </source>
</evidence>
<keyword evidence="5 11" id="KW-0347">Helicase</keyword>
<dbReference type="Pfam" id="PF13538">
    <property type="entry name" value="UvrD_C_2"/>
    <property type="match status" value="1"/>
</dbReference>
<evidence type="ECO:0000256" key="1">
    <source>
        <dbReference type="ARBA" id="ARBA00022722"/>
    </source>
</evidence>
<dbReference type="NCBIfam" id="TIGR01447">
    <property type="entry name" value="recD"/>
    <property type="match status" value="1"/>
</dbReference>
<sequence>MSRRRTPDEATLPLFADEPAPPPVVAPPPEPAPDAGWVGDLPEDALPDLDVFFEEDGGVIDAEPEPETPETADETPARPETPAEALAAGLGAHVEAWSRRLGAEADDARAAGRAAEALSRATAAGHVCLMLDELDGEPGDWRARLEASRVVGPAHAPGAAPLVLDADGRLYLQRDFDHERRLAARLKAAARPVPGALDAAARARLAELFAANTSTDDAPDWQRAAAALALRQRLAVISGGPGTGKTTTVVALLACLLADNPEARIALAAPTGKAAARMTEAIRGRAAQLPEAIRARLPQEASTVHRLLRAGPDGFFHGAERPLAIDALVVDEASMLDLALARRLLDAVPAHARIVLLGDKDQLAAVESGAVFAELSADTTLTPGCRAELAAACGVSPEALQPPPAAAPALADSVVWFRRTFRFAADSGIGRLAGLVNGGRADEALAWLGAGGDASVQWLDDRGAEPGVAVREAIAAGFAPYVEALRRDPQDAAAAMRAFDGFRVLCATRDGARGVAGVNAFAATLLRRALGAAPGAWYPGRPVMVRRNDYVLRLFNGDIGLALPDAQGRLDVVFPAPGGGWRRVAPARLPPHDTAFGMTVHQSQGSEFSDLLLLTPDRPLRAMTRELLYTGITRARQRVTLAGPAAALTAAVRSPTRRRSGLAARLHELESR</sequence>
<evidence type="ECO:0000256" key="3">
    <source>
        <dbReference type="ARBA" id="ARBA00022763"/>
    </source>
</evidence>
<evidence type="ECO:0000313" key="14">
    <source>
        <dbReference type="EMBL" id="TCP01790.1"/>
    </source>
</evidence>
<feature type="domain" description="UvrD-like helicase C-terminal" evidence="13">
    <location>
        <begin position="598"/>
        <end position="641"/>
    </location>
</feature>
<dbReference type="InterPro" id="IPR006344">
    <property type="entry name" value="RecD"/>
</dbReference>
<accession>A0A4R2M6B2</accession>
<dbReference type="GO" id="GO:0009338">
    <property type="term" value="C:exodeoxyribonuclease V complex"/>
    <property type="evidence" value="ECO:0007669"/>
    <property type="project" value="InterPro"/>
</dbReference>
<dbReference type="EMBL" id="SLXD01000008">
    <property type="protein sequence ID" value="TCP01790.1"/>
    <property type="molecule type" value="Genomic_DNA"/>
</dbReference>
<dbReference type="InterPro" id="IPR027785">
    <property type="entry name" value="UvrD-like_helicase_C"/>
</dbReference>
<name>A0A4R2M6B2_RUBGE</name>
<dbReference type="GO" id="GO:0005524">
    <property type="term" value="F:ATP binding"/>
    <property type="evidence" value="ECO:0007669"/>
    <property type="project" value="UniProtKB-UniRule"/>
</dbReference>
<evidence type="ECO:0000256" key="4">
    <source>
        <dbReference type="ARBA" id="ARBA00022801"/>
    </source>
</evidence>
<comment type="catalytic activity">
    <reaction evidence="11">
        <text>ATP + H2O = ADP + phosphate + H(+)</text>
        <dbReference type="Rhea" id="RHEA:13065"/>
        <dbReference type="ChEBI" id="CHEBI:15377"/>
        <dbReference type="ChEBI" id="CHEBI:15378"/>
        <dbReference type="ChEBI" id="CHEBI:30616"/>
        <dbReference type="ChEBI" id="CHEBI:43474"/>
        <dbReference type="ChEBI" id="CHEBI:456216"/>
        <dbReference type="EC" id="5.6.2.3"/>
    </reaction>
</comment>
<evidence type="ECO:0000313" key="15">
    <source>
        <dbReference type="Proteomes" id="UP000295106"/>
    </source>
</evidence>
<comment type="caution">
    <text evidence="14">The sequence shown here is derived from an EMBL/GenBank/DDBJ whole genome shotgun (WGS) entry which is preliminary data.</text>
</comment>
<dbReference type="GO" id="GO:0000724">
    <property type="term" value="P:double-strand break repair via homologous recombination"/>
    <property type="evidence" value="ECO:0007669"/>
    <property type="project" value="UniProtKB-UniRule"/>
</dbReference>
<dbReference type="GO" id="GO:0017116">
    <property type="term" value="F:single-stranded DNA helicase activity"/>
    <property type="evidence" value="ECO:0007669"/>
    <property type="project" value="TreeGrafter"/>
</dbReference>
<keyword evidence="3 11" id="KW-0227">DNA damage</keyword>
<dbReference type="Pfam" id="PF13245">
    <property type="entry name" value="AAA_19"/>
    <property type="match status" value="1"/>
</dbReference>
<keyword evidence="6 11" id="KW-0269">Exonuclease</keyword>
<evidence type="ECO:0000256" key="10">
    <source>
        <dbReference type="ARBA" id="ARBA00023235"/>
    </source>
</evidence>
<comment type="similarity">
    <text evidence="11">Belongs to the RecD family.</text>
</comment>
<evidence type="ECO:0000256" key="6">
    <source>
        <dbReference type="ARBA" id="ARBA00022839"/>
    </source>
</evidence>
<dbReference type="Proteomes" id="UP000295106">
    <property type="component" value="Unassembled WGS sequence"/>
</dbReference>
<comment type="miscellaneous">
    <text evidence="11">In the RecBCD complex, RecB has a slow 3'-5' helicase, an exonuclease activity and loads RecA onto ssDNA, RecD has a fast 5'-3' helicase activity, while RecC stimulates the ATPase and processivity of the RecB helicase and contributes to recognition of the Chi site.</text>
</comment>